<evidence type="ECO:0000313" key="2">
    <source>
        <dbReference type="EMBL" id="GBG10288.1"/>
    </source>
</evidence>
<name>A0A2R5EYY6_9BACL</name>
<accession>A0A2R5EYY6</accession>
<evidence type="ECO:0000256" key="1">
    <source>
        <dbReference type="SAM" id="MobiDB-lite"/>
    </source>
</evidence>
<gene>
    <name evidence="2" type="ORF">PAT3040_05010</name>
</gene>
<feature type="region of interest" description="Disordered" evidence="1">
    <location>
        <begin position="1"/>
        <end position="26"/>
    </location>
</feature>
<sequence>DMKDAGVEYHSIGRKPAIREGVKESR</sequence>
<dbReference type="Proteomes" id="UP000245202">
    <property type="component" value="Unassembled WGS sequence"/>
</dbReference>
<feature type="non-terminal residue" evidence="2">
    <location>
        <position position="1"/>
    </location>
</feature>
<protein>
    <submittedName>
        <fullName evidence="2">Putative UDP-glucose 6-dehydrogenase</fullName>
    </submittedName>
</protein>
<evidence type="ECO:0000313" key="3">
    <source>
        <dbReference type="Proteomes" id="UP000245202"/>
    </source>
</evidence>
<proteinExistence type="predicted"/>
<dbReference type="EMBL" id="BDQX01000308">
    <property type="protein sequence ID" value="GBG10288.1"/>
    <property type="molecule type" value="Genomic_DNA"/>
</dbReference>
<dbReference type="AlphaFoldDB" id="A0A2R5EYY6"/>
<keyword evidence="3" id="KW-1185">Reference proteome</keyword>
<feature type="compositionally biased region" description="Basic and acidic residues" evidence="1">
    <location>
        <begin position="17"/>
        <end position="26"/>
    </location>
</feature>
<comment type="caution">
    <text evidence="2">The sequence shown here is derived from an EMBL/GenBank/DDBJ whole genome shotgun (WGS) entry which is preliminary data.</text>
</comment>
<reference evidence="2 3" key="1">
    <citation type="submission" date="2017-08" db="EMBL/GenBank/DDBJ databases">
        <title>Substantial Increase in Enzyme Production by Combined Drug-Resistance Mutations in Paenibacillus agaridevorans.</title>
        <authorList>
            <person name="Tanaka Y."/>
            <person name="Funane K."/>
            <person name="Hosaka T."/>
            <person name="Shiwa Y."/>
            <person name="Fujita N."/>
            <person name="Miyazaki T."/>
            <person name="Yoshikawa H."/>
            <person name="Murakami K."/>
            <person name="Kasahara K."/>
            <person name="Inaoka T."/>
            <person name="Hiraga Y."/>
            <person name="Ochi K."/>
        </authorList>
    </citation>
    <scope>NUCLEOTIDE SEQUENCE [LARGE SCALE GENOMIC DNA]</scope>
    <source>
        <strain evidence="2 3">T-3040</strain>
    </source>
</reference>
<organism evidence="2 3">
    <name type="scientific">Paenibacillus agaridevorans</name>
    <dbReference type="NCBI Taxonomy" id="171404"/>
    <lineage>
        <taxon>Bacteria</taxon>
        <taxon>Bacillati</taxon>
        <taxon>Bacillota</taxon>
        <taxon>Bacilli</taxon>
        <taxon>Bacillales</taxon>
        <taxon>Paenibacillaceae</taxon>
        <taxon>Paenibacillus</taxon>
    </lineage>
</organism>